<dbReference type="SUPFAM" id="SSF51735">
    <property type="entry name" value="NAD(P)-binding Rossmann-fold domains"/>
    <property type="match status" value="1"/>
</dbReference>
<keyword evidence="8" id="KW-1185">Reference proteome</keyword>
<gene>
    <name evidence="7" type="ORF">GCM10023332_20370</name>
</gene>
<dbReference type="SUPFAM" id="SSF52283">
    <property type="entry name" value="Formate/glycerate dehydrogenase catalytic domain-like"/>
    <property type="match status" value="1"/>
</dbReference>
<dbReference type="CDD" id="cd05300">
    <property type="entry name" value="2-Hacid_dh_1"/>
    <property type="match status" value="1"/>
</dbReference>
<evidence type="ECO:0000256" key="3">
    <source>
        <dbReference type="RuleBase" id="RU003719"/>
    </source>
</evidence>
<keyword evidence="4" id="KW-0732">Signal</keyword>
<feature type="domain" description="D-isomer specific 2-hydroxyacid dehydrogenase NAD-binding" evidence="6">
    <location>
        <begin position="161"/>
        <end position="337"/>
    </location>
</feature>
<dbReference type="InterPro" id="IPR006139">
    <property type="entry name" value="D-isomer_2_OHA_DH_cat_dom"/>
</dbReference>
<dbReference type="Gene3D" id="3.40.50.720">
    <property type="entry name" value="NAD(P)-binding Rossmann-like Domain"/>
    <property type="match status" value="2"/>
</dbReference>
<accession>A0ABP9E997</accession>
<dbReference type="EMBL" id="BAABJY010000002">
    <property type="protein sequence ID" value="GAA4867883.1"/>
    <property type="molecule type" value="Genomic_DNA"/>
</dbReference>
<evidence type="ECO:0000313" key="7">
    <source>
        <dbReference type="EMBL" id="GAA4867883.1"/>
    </source>
</evidence>
<evidence type="ECO:0000256" key="2">
    <source>
        <dbReference type="ARBA" id="ARBA00023027"/>
    </source>
</evidence>
<evidence type="ECO:0000313" key="8">
    <source>
        <dbReference type="Proteomes" id="UP001501323"/>
    </source>
</evidence>
<dbReference type="Pfam" id="PF00389">
    <property type="entry name" value="2-Hacid_dh"/>
    <property type="match status" value="1"/>
</dbReference>
<dbReference type="Proteomes" id="UP001501323">
    <property type="component" value="Unassembled WGS sequence"/>
</dbReference>
<organism evidence="7 8">
    <name type="scientific">Luteimonas vadosa</name>
    <dbReference type="NCBI Taxonomy" id="1165507"/>
    <lineage>
        <taxon>Bacteria</taxon>
        <taxon>Pseudomonadati</taxon>
        <taxon>Pseudomonadota</taxon>
        <taxon>Gammaproteobacteria</taxon>
        <taxon>Lysobacterales</taxon>
        <taxon>Lysobacteraceae</taxon>
        <taxon>Luteimonas</taxon>
    </lineage>
</organism>
<comment type="similarity">
    <text evidence="3">Belongs to the D-isomer specific 2-hydroxyacid dehydrogenase family.</text>
</comment>
<evidence type="ECO:0000259" key="5">
    <source>
        <dbReference type="Pfam" id="PF00389"/>
    </source>
</evidence>
<feature type="signal peptide" evidence="4">
    <location>
        <begin position="1"/>
        <end position="22"/>
    </location>
</feature>
<comment type="caution">
    <text evidence="7">The sequence shown here is derived from an EMBL/GenBank/DDBJ whole genome shotgun (WGS) entry which is preliminary data.</text>
</comment>
<dbReference type="Pfam" id="PF02826">
    <property type="entry name" value="2-Hacid_dh_C"/>
    <property type="match status" value="1"/>
</dbReference>
<feature type="chain" id="PRO_5046220351" evidence="4">
    <location>
        <begin position="23"/>
        <end position="374"/>
    </location>
</feature>
<sequence>MKAIFPLLASLPLVLALQAAPAAEPMANPQSLALVEQLGLQEADTPSRDYATWARPRKVAVLLPASWGAGRETLLAQVRAAAGGAEVVAFDGTSLEVLADADVVLGVCSPDVLEAAPRLRWLHSYSVGVERCTRFDGIDRHDFVLTNNQRVYGPDIAEHAIALMLALSRNLGAYGRAQRQGQWLEDAPQSMNVEGRTLLVLGLGGIGTEIARRAHALGMRVVATRNSSREGPDFVEQVGLPEEASTLAAKADFIVNALPLTDDTAGRIDRAFFAAAKPGARYISVGRGGTTDTPGLVDALQSGQIGGAGLDVTEPEPLPAGHPLWTMENVLITPHVAGRTDEARERAMVIAIENLRRYSLGEPLLSVVDLERGY</sequence>
<feature type="domain" description="D-isomer specific 2-hydroxyacid dehydrogenase catalytic" evidence="5">
    <location>
        <begin position="96"/>
        <end position="368"/>
    </location>
</feature>
<dbReference type="InterPro" id="IPR036291">
    <property type="entry name" value="NAD(P)-bd_dom_sf"/>
</dbReference>
<evidence type="ECO:0000256" key="4">
    <source>
        <dbReference type="SAM" id="SignalP"/>
    </source>
</evidence>
<dbReference type="PANTHER" id="PTHR43333">
    <property type="entry name" value="2-HACID_DH_C DOMAIN-CONTAINING PROTEIN"/>
    <property type="match status" value="1"/>
</dbReference>
<evidence type="ECO:0000259" key="6">
    <source>
        <dbReference type="Pfam" id="PF02826"/>
    </source>
</evidence>
<reference evidence="8" key="1">
    <citation type="journal article" date="2019" name="Int. J. Syst. Evol. Microbiol.">
        <title>The Global Catalogue of Microorganisms (GCM) 10K type strain sequencing project: providing services to taxonomists for standard genome sequencing and annotation.</title>
        <authorList>
            <consortium name="The Broad Institute Genomics Platform"/>
            <consortium name="The Broad Institute Genome Sequencing Center for Infectious Disease"/>
            <person name="Wu L."/>
            <person name="Ma J."/>
        </authorList>
    </citation>
    <scope>NUCLEOTIDE SEQUENCE [LARGE SCALE GENOMIC DNA]</scope>
    <source>
        <strain evidence="8">JCM 18392</strain>
    </source>
</reference>
<dbReference type="RefSeq" id="WP_345295374.1">
    <property type="nucleotide sequence ID" value="NZ_BAABJY010000002.1"/>
</dbReference>
<dbReference type="InterPro" id="IPR006140">
    <property type="entry name" value="D-isomer_DH_NAD-bd"/>
</dbReference>
<evidence type="ECO:0000256" key="1">
    <source>
        <dbReference type="ARBA" id="ARBA00023002"/>
    </source>
</evidence>
<keyword evidence="1 3" id="KW-0560">Oxidoreductase</keyword>
<keyword evidence="2" id="KW-0520">NAD</keyword>
<proteinExistence type="inferred from homology"/>
<dbReference type="PANTHER" id="PTHR43333:SF1">
    <property type="entry name" value="D-ISOMER SPECIFIC 2-HYDROXYACID DEHYDROGENASE NAD-BINDING DOMAIN-CONTAINING PROTEIN"/>
    <property type="match status" value="1"/>
</dbReference>
<name>A0ABP9E997_9GAMM</name>
<protein>
    <submittedName>
        <fullName evidence="7">D-2-hydroxyacid dehydrogenase</fullName>
    </submittedName>
</protein>